<evidence type="ECO:0000313" key="8">
    <source>
        <dbReference type="Proteomes" id="UP000009080"/>
    </source>
</evidence>
<comment type="subcellular location">
    <subcellularLocation>
        <location evidence="4">Periplasm</location>
    </subcellularLocation>
</comment>
<dbReference type="GO" id="GO:0009279">
    <property type="term" value="C:cell outer membrane"/>
    <property type="evidence" value="ECO:0007669"/>
    <property type="project" value="TreeGrafter"/>
</dbReference>
<feature type="compositionally biased region" description="Basic and acidic residues" evidence="5">
    <location>
        <begin position="157"/>
        <end position="168"/>
    </location>
</feature>
<sequence length="194" mass="20928" precursor="true">MKPLSTFCAVLPGRSLLCAAMLACTAMPADALPDDRLQDLSISADSAELDDLNGTTTYAGSVIVEQGSMKIRAEKVVIYGRKDTYSRVVATGTPARLSQVPKPGQEPVTARANRMEYQITSETLILLDNAAFRQEGTSLSGNRIEYDVKKAVVRAGGKADAEGDDRRVRMVIPPKALSKEDEQPADNNKSSNRP</sequence>
<dbReference type="GO" id="GO:0015920">
    <property type="term" value="P:lipopolysaccharide transport"/>
    <property type="evidence" value="ECO:0007669"/>
    <property type="project" value="UniProtKB-UniRule"/>
</dbReference>
<dbReference type="Gene3D" id="2.60.450.10">
    <property type="entry name" value="Lipopolysaccharide (LPS) transport protein A like domain"/>
    <property type="match status" value="1"/>
</dbReference>
<comment type="subunit">
    <text evidence="4">Component of the lipopolysaccharide transport and assembly complex.</text>
</comment>
<evidence type="ECO:0000256" key="2">
    <source>
        <dbReference type="ARBA" id="ARBA00022729"/>
    </source>
</evidence>
<dbReference type="Proteomes" id="UP000009080">
    <property type="component" value="Chromosome"/>
</dbReference>
<dbReference type="GO" id="GO:0030288">
    <property type="term" value="C:outer membrane-bounded periplasmic space"/>
    <property type="evidence" value="ECO:0007669"/>
    <property type="project" value="TreeGrafter"/>
</dbReference>
<evidence type="ECO:0000256" key="5">
    <source>
        <dbReference type="SAM" id="MobiDB-lite"/>
    </source>
</evidence>
<dbReference type="NCBIfam" id="TIGR03002">
    <property type="entry name" value="outer_YhbN_LptA"/>
    <property type="match status" value="1"/>
</dbReference>
<keyword evidence="1 4" id="KW-0813">Transport</keyword>
<feature type="compositionally biased region" description="Polar residues" evidence="5">
    <location>
        <begin position="185"/>
        <end position="194"/>
    </location>
</feature>
<dbReference type="eggNOG" id="COG1934">
    <property type="taxonomic scope" value="Bacteria"/>
</dbReference>
<proteinExistence type="inferred from homology"/>
<evidence type="ECO:0000256" key="3">
    <source>
        <dbReference type="ARBA" id="ARBA00022764"/>
    </source>
</evidence>
<comment type="function">
    <text evidence="4">Involved in the assembly of lipopolysaccharide (LPS). Required for the translocation of LPS from the inner membrane to the outer membrane. May form a bridge between the inner membrane and the outer membrane, via interactions with LptC and LptD, thereby facilitating LPS transfer across the periplasm.</text>
</comment>
<evidence type="ECO:0000256" key="4">
    <source>
        <dbReference type="HAMAP-Rule" id="MF_01914"/>
    </source>
</evidence>
<dbReference type="AlphaFoldDB" id="C5BSX1"/>
<evidence type="ECO:0000313" key="7">
    <source>
        <dbReference type="EMBL" id="ACR13323.1"/>
    </source>
</evidence>
<dbReference type="GO" id="GO:0001530">
    <property type="term" value="F:lipopolysaccharide binding"/>
    <property type="evidence" value="ECO:0007669"/>
    <property type="project" value="InterPro"/>
</dbReference>
<gene>
    <name evidence="4 7" type="primary">lptA</name>
    <name evidence="7" type="ordered locus">TERTU_3819</name>
</gene>
<dbReference type="HAMAP" id="MF_01914">
    <property type="entry name" value="LPS_assembly_LptA"/>
    <property type="match status" value="1"/>
</dbReference>
<dbReference type="InterPro" id="IPR014340">
    <property type="entry name" value="LptA"/>
</dbReference>
<evidence type="ECO:0000259" key="6">
    <source>
        <dbReference type="Pfam" id="PF03968"/>
    </source>
</evidence>
<dbReference type="PANTHER" id="PTHR36504">
    <property type="entry name" value="LIPOPOLYSACCHARIDE EXPORT SYSTEM PROTEIN LPTA"/>
    <property type="match status" value="1"/>
</dbReference>
<keyword evidence="8" id="KW-1185">Reference proteome</keyword>
<dbReference type="KEGG" id="ttu:TERTU_3819"/>
<dbReference type="HOGENOM" id="CLU_095993_4_0_6"/>
<reference evidence="7 8" key="1">
    <citation type="journal article" date="2009" name="PLoS ONE">
        <title>The complete genome of Teredinibacter turnerae T7901: an intracellular endosymbiont of marine wood-boring bivalves (shipworms).</title>
        <authorList>
            <person name="Yang J.C."/>
            <person name="Madupu R."/>
            <person name="Durkin A.S."/>
            <person name="Ekborg N.A."/>
            <person name="Pedamallu C.S."/>
            <person name="Hostetler J.B."/>
            <person name="Radune D."/>
            <person name="Toms B.S."/>
            <person name="Henrissat B."/>
            <person name="Coutinho P.M."/>
            <person name="Schwarz S."/>
            <person name="Field L."/>
            <person name="Trindade-Silva A.E."/>
            <person name="Soares C.A.G."/>
            <person name="Elshahawi S."/>
            <person name="Hanora A."/>
            <person name="Schmidt E.W."/>
            <person name="Haygood M.G."/>
            <person name="Posfai J."/>
            <person name="Benner J."/>
            <person name="Madinger C."/>
            <person name="Nove J."/>
            <person name="Anton B."/>
            <person name="Chaudhary K."/>
            <person name="Foster J."/>
            <person name="Holman A."/>
            <person name="Kumar S."/>
            <person name="Lessard P.A."/>
            <person name="Luyten Y.A."/>
            <person name="Slatko B."/>
            <person name="Wood N."/>
            <person name="Wu B."/>
            <person name="Teplitski M."/>
            <person name="Mougous J.D."/>
            <person name="Ward N."/>
            <person name="Eisen J.A."/>
            <person name="Badger J.H."/>
            <person name="Distel D.L."/>
        </authorList>
    </citation>
    <scope>NUCLEOTIDE SEQUENCE [LARGE SCALE GENOMIC DNA]</scope>
    <source>
        <strain evidence="8">ATCC 39867 / T7901</strain>
    </source>
</reference>
<dbReference type="RefSeq" id="WP_015819436.1">
    <property type="nucleotide sequence ID" value="NC_012997.1"/>
</dbReference>
<dbReference type="InterPro" id="IPR005653">
    <property type="entry name" value="OstA-like_N"/>
</dbReference>
<name>C5BSX1_TERTT</name>
<dbReference type="EMBL" id="CP001614">
    <property type="protein sequence ID" value="ACR13323.1"/>
    <property type="molecule type" value="Genomic_DNA"/>
</dbReference>
<feature type="domain" description="Organic solvent tolerance-like N-terminal" evidence="6">
    <location>
        <begin position="42"/>
        <end position="150"/>
    </location>
</feature>
<dbReference type="GO" id="GO:0017089">
    <property type="term" value="F:glycolipid transfer activity"/>
    <property type="evidence" value="ECO:0007669"/>
    <property type="project" value="TreeGrafter"/>
</dbReference>
<dbReference type="PANTHER" id="PTHR36504:SF1">
    <property type="entry name" value="LIPOPOLYSACCHARIDE EXPORT SYSTEM PROTEIN LPTA"/>
    <property type="match status" value="1"/>
</dbReference>
<protein>
    <recommendedName>
        <fullName evidence="4">Lipopolysaccharide export system protein LptA</fullName>
    </recommendedName>
</protein>
<keyword evidence="3 4" id="KW-0574">Periplasm</keyword>
<dbReference type="Pfam" id="PF03968">
    <property type="entry name" value="LptD_N"/>
    <property type="match status" value="1"/>
</dbReference>
<feature type="signal peptide" evidence="4">
    <location>
        <begin position="1"/>
        <end position="31"/>
    </location>
</feature>
<feature type="region of interest" description="Disordered" evidence="5">
    <location>
        <begin position="157"/>
        <end position="194"/>
    </location>
</feature>
<dbReference type="GO" id="GO:0043165">
    <property type="term" value="P:Gram-negative-bacterium-type cell outer membrane assembly"/>
    <property type="evidence" value="ECO:0007669"/>
    <property type="project" value="UniProtKB-UniRule"/>
</dbReference>
<evidence type="ECO:0000256" key="1">
    <source>
        <dbReference type="ARBA" id="ARBA00022448"/>
    </source>
</evidence>
<dbReference type="OrthoDB" id="9795964at2"/>
<feature type="chain" id="PRO_5009008523" description="Lipopolysaccharide export system protein LptA" evidence="4">
    <location>
        <begin position="32"/>
        <end position="194"/>
    </location>
</feature>
<comment type="similarity">
    <text evidence="4">Belongs to the LptA family.</text>
</comment>
<organism evidence="7 8">
    <name type="scientific">Teredinibacter turnerae (strain ATCC 39867 / T7901)</name>
    <dbReference type="NCBI Taxonomy" id="377629"/>
    <lineage>
        <taxon>Bacteria</taxon>
        <taxon>Pseudomonadati</taxon>
        <taxon>Pseudomonadota</taxon>
        <taxon>Gammaproteobacteria</taxon>
        <taxon>Cellvibrionales</taxon>
        <taxon>Cellvibrionaceae</taxon>
        <taxon>Teredinibacter</taxon>
    </lineage>
</organism>
<dbReference type="STRING" id="377629.TERTU_3819"/>
<dbReference type="InterPro" id="IPR052037">
    <property type="entry name" value="LPS_export_LptA"/>
</dbReference>
<keyword evidence="2 4" id="KW-0732">Signal</keyword>
<accession>C5BSX1</accession>